<dbReference type="CDD" id="cd12107">
    <property type="entry name" value="Hemerythrin"/>
    <property type="match status" value="1"/>
</dbReference>
<dbReference type="InterPro" id="IPR012312">
    <property type="entry name" value="Hemerythrin-like"/>
</dbReference>
<accession>A0ABX2TDV7</accession>
<dbReference type="InterPro" id="IPR037522">
    <property type="entry name" value="HD_GYP_dom"/>
</dbReference>
<dbReference type="PROSITE" id="PS51831">
    <property type="entry name" value="HD"/>
    <property type="match status" value="1"/>
</dbReference>
<dbReference type="Gene3D" id="1.10.3210.10">
    <property type="entry name" value="Hypothetical protein af1432"/>
    <property type="match status" value="1"/>
</dbReference>
<sequence length="374" mass="42246">MADSTDIGTGRRTARPRFRTGATRARHELRFRRVHKASIVALAMLAEHKDPYASQHILRVARLADDIARVLQQSGPYRHLVTDRFREDLRVASMLHDVGKVAVPDGILNKPGRLTPEERAVMQRHCDHGRSVLERASRLTGSGGHLPLAAAIAGSHHEKYDGTGYPRGTRGDDIPLAARIVSVADVFDALTHRRVYKEAWPVEEALAYLADRRGSDFDPAIVDAFLEAMRLRAAFTLITWHDGMSVGVEELDNDHRTLIELINQLAGADRRHDRIGLESVLDELVDYTVFHFEREEALMEAAGFPDGEAHRLMHRLLTEQVMTIRRRLMTEPDRGLGDHVMEFLSHWLRDHIMKADLRYAPFLAACPTEHTPAE</sequence>
<evidence type="ECO:0000313" key="7">
    <source>
        <dbReference type="Proteomes" id="UP000584642"/>
    </source>
</evidence>
<protein>
    <submittedName>
        <fullName evidence="6">Bacteriohemerythrin</fullName>
    </submittedName>
</protein>
<dbReference type="InterPro" id="IPR012827">
    <property type="entry name" value="Hemerythrin_metal-bd"/>
</dbReference>
<comment type="similarity">
    <text evidence="1">Belongs to the hemerythrin family.</text>
</comment>
<reference evidence="6 7" key="1">
    <citation type="submission" date="2020-05" db="EMBL/GenBank/DDBJ databases">
        <title>Azospirillum oleiclasticum sp. nov, a nitrogen-fixing and heavy crude oil-emulsifying bacterium isolated from the crude oil of Yumen Oilfield.</title>
        <authorList>
            <person name="Wu D."/>
            <person name="Cai M."/>
            <person name="Zhang X."/>
        </authorList>
    </citation>
    <scope>NUCLEOTIDE SEQUENCE [LARGE SCALE GENOMIC DNA]</scope>
    <source>
        <strain evidence="6 7">ROY-1-1-2</strain>
    </source>
</reference>
<dbReference type="InterPro" id="IPR035938">
    <property type="entry name" value="Hemerythrin-like_sf"/>
</dbReference>
<dbReference type="RefSeq" id="WP_180282978.1">
    <property type="nucleotide sequence ID" value="NZ_JABFDB010000011.1"/>
</dbReference>
<evidence type="ECO:0000313" key="6">
    <source>
        <dbReference type="EMBL" id="NYZ21199.1"/>
    </source>
</evidence>
<dbReference type="PANTHER" id="PTHR45228">
    <property type="entry name" value="CYCLIC DI-GMP PHOSPHODIESTERASE TM_0186-RELATED"/>
    <property type="match status" value="1"/>
</dbReference>
<keyword evidence="2" id="KW-0479">Metal-binding</keyword>
<dbReference type="PANTHER" id="PTHR45228:SF5">
    <property type="entry name" value="CYCLIC DI-GMP PHOSPHODIESTERASE VC_1348-RELATED"/>
    <property type="match status" value="1"/>
</dbReference>
<feature type="domain" description="HD" evidence="4">
    <location>
        <begin position="53"/>
        <end position="190"/>
    </location>
</feature>
<dbReference type="Proteomes" id="UP000584642">
    <property type="component" value="Unassembled WGS sequence"/>
</dbReference>
<evidence type="ECO:0000256" key="2">
    <source>
        <dbReference type="ARBA" id="ARBA00022723"/>
    </source>
</evidence>
<evidence type="ECO:0000259" key="4">
    <source>
        <dbReference type="PROSITE" id="PS51831"/>
    </source>
</evidence>
<dbReference type="SUPFAM" id="SSF47188">
    <property type="entry name" value="Hemerythrin-like"/>
    <property type="match status" value="1"/>
</dbReference>
<keyword evidence="3" id="KW-0408">Iron</keyword>
<gene>
    <name evidence="6" type="ORF">HND93_15895</name>
</gene>
<dbReference type="PROSITE" id="PS00550">
    <property type="entry name" value="HEMERYTHRINS"/>
    <property type="match status" value="1"/>
</dbReference>
<dbReference type="NCBIfam" id="NF033749">
    <property type="entry name" value="bact_hemeryth"/>
    <property type="match status" value="1"/>
</dbReference>
<dbReference type="InterPro" id="IPR016131">
    <property type="entry name" value="Haemerythrin_Fe_BS"/>
</dbReference>
<dbReference type="InterPro" id="IPR006674">
    <property type="entry name" value="HD_domain"/>
</dbReference>
<dbReference type="InterPro" id="IPR003607">
    <property type="entry name" value="HD/PDEase_dom"/>
</dbReference>
<dbReference type="NCBIfam" id="TIGR02481">
    <property type="entry name" value="hemeryth_dom"/>
    <property type="match status" value="1"/>
</dbReference>
<keyword evidence="7" id="KW-1185">Reference proteome</keyword>
<dbReference type="SMART" id="SM00471">
    <property type="entry name" value="HDc"/>
    <property type="match status" value="1"/>
</dbReference>
<dbReference type="InterPro" id="IPR052020">
    <property type="entry name" value="Cyclic_di-GMP/3'3'-cGAMP_PDE"/>
</dbReference>
<dbReference type="Pfam" id="PF13487">
    <property type="entry name" value="HD_5"/>
    <property type="match status" value="1"/>
</dbReference>
<dbReference type="PROSITE" id="PS51832">
    <property type="entry name" value="HD_GYP"/>
    <property type="match status" value="1"/>
</dbReference>
<dbReference type="Gene3D" id="1.20.120.50">
    <property type="entry name" value="Hemerythrin-like"/>
    <property type="match status" value="1"/>
</dbReference>
<feature type="domain" description="HD-GYP" evidence="5">
    <location>
        <begin position="31"/>
        <end position="241"/>
    </location>
</feature>
<dbReference type="EMBL" id="JABFDB010000011">
    <property type="protein sequence ID" value="NYZ21199.1"/>
    <property type="molecule type" value="Genomic_DNA"/>
</dbReference>
<comment type="caution">
    <text evidence="6">The sequence shown here is derived from an EMBL/GenBank/DDBJ whole genome shotgun (WGS) entry which is preliminary data.</text>
</comment>
<name>A0ABX2TDV7_9PROT</name>
<organism evidence="6 7">
    <name type="scientific">Azospirillum oleiclasticum</name>
    <dbReference type="NCBI Taxonomy" id="2735135"/>
    <lineage>
        <taxon>Bacteria</taxon>
        <taxon>Pseudomonadati</taxon>
        <taxon>Pseudomonadota</taxon>
        <taxon>Alphaproteobacteria</taxon>
        <taxon>Rhodospirillales</taxon>
        <taxon>Azospirillaceae</taxon>
        <taxon>Azospirillum</taxon>
    </lineage>
</organism>
<evidence type="ECO:0000256" key="1">
    <source>
        <dbReference type="ARBA" id="ARBA00010587"/>
    </source>
</evidence>
<evidence type="ECO:0000256" key="3">
    <source>
        <dbReference type="ARBA" id="ARBA00023004"/>
    </source>
</evidence>
<evidence type="ECO:0000259" key="5">
    <source>
        <dbReference type="PROSITE" id="PS51832"/>
    </source>
</evidence>
<dbReference type="CDD" id="cd00077">
    <property type="entry name" value="HDc"/>
    <property type="match status" value="1"/>
</dbReference>
<dbReference type="Pfam" id="PF01814">
    <property type="entry name" value="Hemerythrin"/>
    <property type="match status" value="1"/>
</dbReference>
<proteinExistence type="inferred from homology"/>
<dbReference type="SUPFAM" id="SSF109604">
    <property type="entry name" value="HD-domain/PDEase-like"/>
    <property type="match status" value="1"/>
</dbReference>